<reference evidence="2 3" key="1">
    <citation type="submission" date="2019-03" db="EMBL/GenBank/DDBJ databases">
        <title>First draft genome of Liparis tanakae, snailfish: a comprehensive survey of snailfish specific genes.</title>
        <authorList>
            <person name="Kim W."/>
            <person name="Song I."/>
            <person name="Jeong J.-H."/>
            <person name="Kim D."/>
            <person name="Kim S."/>
            <person name="Ryu S."/>
            <person name="Song J.Y."/>
            <person name="Lee S.K."/>
        </authorList>
    </citation>
    <scope>NUCLEOTIDE SEQUENCE [LARGE SCALE GENOMIC DNA]</scope>
    <source>
        <tissue evidence="2">Muscle</tissue>
    </source>
</reference>
<organism evidence="2 3">
    <name type="scientific">Liparis tanakae</name>
    <name type="common">Tanaka's snailfish</name>
    <dbReference type="NCBI Taxonomy" id="230148"/>
    <lineage>
        <taxon>Eukaryota</taxon>
        <taxon>Metazoa</taxon>
        <taxon>Chordata</taxon>
        <taxon>Craniata</taxon>
        <taxon>Vertebrata</taxon>
        <taxon>Euteleostomi</taxon>
        <taxon>Actinopterygii</taxon>
        <taxon>Neopterygii</taxon>
        <taxon>Teleostei</taxon>
        <taxon>Neoteleostei</taxon>
        <taxon>Acanthomorphata</taxon>
        <taxon>Eupercaria</taxon>
        <taxon>Perciformes</taxon>
        <taxon>Cottioidei</taxon>
        <taxon>Cottales</taxon>
        <taxon>Liparidae</taxon>
        <taxon>Liparis</taxon>
    </lineage>
</organism>
<comment type="caution">
    <text evidence="2">The sequence shown here is derived from an EMBL/GenBank/DDBJ whole genome shotgun (WGS) entry which is preliminary data.</text>
</comment>
<accession>A0A4Z2EB72</accession>
<evidence type="ECO:0000313" key="2">
    <source>
        <dbReference type="EMBL" id="TNN26058.1"/>
    </source>
</evidence>
<dbReference type="EMBL" id="SRLO01011071">
    <property type="protein sequence ID" value="TNN26058.1"/>
    <property type="molecule type" value="Genomic_DNA"/>
</dbReference>
<keyword evidence="3" id="KW-1185">Reference proteome</keyword>
<dbReference type="Proteomes" id="UP000314294">
    <property type="component" value="Unassembled WGS sequence"/>
</dbReference>
<protein>
    <submittedName>
        <fullName evidence="2">Uncharacterized protein</fullName>
    </submittedName>
</protein>
<evidence type="ECO:0000313" key="3">
    <source>
        <dbReference type="Proteomes" id="UP000314294"/>
    </source>
</evidence>
<feature type="region of interest" description="Disordered" evidence="1">
    <location>
        <begin position="57"/>
        <end position="78"/>
    </location>
</feature>
<gene>
    <name evidence="2" type="ORF">EYF80_063806</name>
</gene>
<dbReference type="AlphaFoldDB" id="A0A4Z2EB72"/>
<sequence>MYKLHRPFKRAAMLLMWPTFWRNLPAKNAERFVGGGAGVSEPGRRVSDPIEREYPRPCLLGSDPGSPAGKRTAAGDSAHTQEMRFVIASRRFPGPALKHNSERRAAARLGARARTSARVRTDTFGIFFPGMQIQRSARVCRF</sequence>
<evidence type="ECO:0000256" key="1">
    <source>
        <dbReference type="SAM" id="MobiDB-lite"/>
    </source>
</evidence>
<proteinExistence type="predicted"/>
<name>A0A4Z2EB72_9TELE</name>